<sequence>MNLSPEPLVWISAFLTLCIFSFLYRDNILYQFAEHLFVGLSAGYLIAITWHNQIYPNLVIPLFQEGRVIYIIPLAFGLFYFTRFIPKLAFLVRLPIAFLIGWGSGVIIPAVFQRDILRQTQGTLLVREAFEKWDTGLWAIVILVGVITTLIYFFFSRERKGIIKPAANIGIIFLMIGFGASFGYTVMSRISLLIGRMQFLLGDWLGIIR</sequence>
<evidence type="ECO:0000256" key="1">
    <source>
        <dbReference type="SAM" id="Phobius"/>
    </source>
</evidence>
<dbReference type="AlphaFoldDB" id="A0A0S7YFP6"/>
<dbReference type="EMBL" id="LJNI01000037">
    <property type="protein sequence ID" value="KPJ73279.1"/>
    <property type="molecule type" value="Genomic_DNA"/>
</dbReference>
<accession>A0A0S7YFP6</accession>
<feature type="transmembrane region" description="Helical" evidence="1">
    <location>
        <begin position="92"/>
        <end position="112"/>
    </location>
</feature>
<keyword evidence="1" id="KW-0812">Transmembrane</keyword>
<feature type="transmembrane region" description="Helical" evidence="1">
    <location>
        <begin position="67"/>
        <end position="85"/>
    </location>
</feature>
<dbReference type="Proteomes" id="UP000051012">
    <property type="component" value="Unassembled WGS sequence"/>
</dbReference>
<keyword evidence="1" id="KW-0472">Membrane</keyword>
<gene>
    <name evidence="2" type="ORF">AMJ52_03990</name>
</gene>
<comment type="caution">
    <text evidence="2">The sequence shown here is derived from an EMBL/GenBank/DDBJ whole genome shotgun (WGS) entry which is preliminary data.</text>
</comment>
<name>A0A0S7YFP6_UNCT6</name>
<feature type="transmembrane region" description="Helical" evidence="1">
    <location>
        <begin position="167"/>
        <end position="187"/>
    </location>
</feature>
<keyword evidence="1" id="KW-1133">Transmembrane helix</keyword>
<feature type="transmembrane region" description="Helical" evidence="1">
    <location>
        <begin position="36"/>
        <end position="55"/>
    </location>
</feature>
<evidence type="ECO:0000313" key="3">
    <source>
        <dbReference type="Proteomes" id="UP000051012"/>
    </source>
</evidence>
<evidence type="ECO:0000313" key="2">
    <source>
        <dbReference type="EMBL" id="KPJ73279.1"/>
    </source>
</evidence>
<feature type="transmembrane region" description="Helical" evidence="1">
    <location>
        <begin position="136"/>
        <end position="155"/>
    </location>
</feature>
<organism evidence="2 3">
    <name type="scientific">candidate division TA06 bacterium DG_78</name>
    <dbReference type="NCBI Taxonomy" id="1703772"/>
    <lineage>
        <taxon>Bacteria</taxon>
        <taxon>Bacteria division TA06</taxon>
    </lineage>
</organism>
<feature type="transmembrane region" description="Helical" evidence="1">
    <location>
        <begin position="7"/>
        <end position="24"/>
    </location>
</feature>
<reference evidence="2 3" key="1">
    <citation type="journal article" date="2015" name="Microbiome">
        <title>Genomic resolution of linkages in carbon, nitrogen, and sulfur cycling among widespread estuary sediment bacteria.</title>
        <authorList>
            <person name="Baker B.J."/>
            <person name="Lazar C.S."/>
            <person name="Teske A.P."/>
            <person name="Dick G.J."/>
        </authorList>
    </citation>
    <scope>NUCLEOTIDE SEQUENCE [LARGE SCALE GENOMIC DNA]</scope>
    <source>
        <strain evidence="2">DG_78</strain>
    </source>
</reference>
<protein>
    <submittedName>
        <fullName evidence="2">Uncharacterized protein</fullName>
    </submittedName>
</protein>
<proteinExistence type="predicted"/>